<evidence type="ECO:0000313" key="2">
    <source>
        <dbReference type="Proteomes" id="UP000634136"/>
    </source>
</evidence>
<comment type="caution">
    <text evidence="1">The sequence shown here is derived from an EMBL/GenBank/DDBJ whole genome shotgun (WGS) entry which is preliminary data.</text>
</comment>
<dbReference type="Proteomes" id="UP000634136">
    <property type="component" value="Unassembled WGS sequence"/>
</dbReference>
<proteinExistence type="predicted"/>
<accession>A0A834TCR6</accession>
<organism evidence="1 2">
    <name type="scientific">Senna tora</name>
    <dbReference type="NCBI Taxonomy" id="362788"/>
    <lineage>
        <taxon>Eukaryota</taxon>
        <taxon>Viridiplantae</taxon>
        <taxon>Streptophyta</taxon>
        <taxon>Embryophyta</taxon>
        <taxon>Tracheophyta</taxon>
        <taxon>Spermatophyta</taxon>
        <taxon>Magnoliopsida</taxon>
        <taxon>eudicotyledons</taxon>
        <taxon>Gunneridae</taxon>
        <taxon>Pentapetalae</taxon>
        <taxon>rosids</taxon>
        <taxon>fabids</taxon>
        <taxon>Fabales</taxon>
        <taxon>Fabaceae</taxon>
        <taxon>Caesalpinioideae</taxon>
        <taxon>Cassia clade</taxon>
        <taxon>Senna</taxon>
    </lineage>
</organism>
<reference evidence="1" key="1">
    <citation type="submission" date="2020-09" db="EMBL/GenBank/DDBJ databases">
        <title>Genome-Enabled Discovery of Anthraquinone Biosynthesis in Senna tora.</title>
        <authorList>
            <person name="Kang S.-H."/>
            <person name="Pandey R.P."/>
            <person name="Lee C.-M."/>
            <person name="Sim J.-S."/>
            <person name="Jeong J.-T."/>
            <person name="Choi B.-S."/>
            <person name="Jung M."/>
            <person name="Ginzburg D."/>
            <person name="Zhao K."/>
            <person name="Won S.Y."/>
            <person name="Oh T.-J."/>
            <person name="Yu Y."/>
            <person name="Kim N.-H."/>
            <person name="Lee O.R."/>
            <person name="Lee T.-H."/>
            <person name="Bashyal P."/>
            <person name="Kim T.-S."/>
            <person name="Lee W.-H."/>
            <person name="Kawkins C."/>
            <person name="Kim C.-K."/>
            <person name="Kim J.S."/>
            <person name="Ahn B.O."/>
            <person name="Rhee S.Y."/>
            <person name="Sohng J.K."/>
        </authorList>
    </citation>
    <scope>NUCLEOTIDE SEQUENCE</scope>
    <source>
        <tissue evidence="1">Leaf</tissue>
    </source>
</reference>
<evidence type="ECO:0000313" key="1">
    <source>
        <dbReference type="EMBL" id="KAF7819405.1"/>
    </source>
</evidence>
<name>A0A834TCR6_9FABA</name>
<gene>
    <name evidence="1" type="ORF">G2W53_024860</name>
</gene>
<protein>
    <submittedName>
        <fullName evidence="1">Uncharacterized protein</fullName>
    </submittedName>
</protein>
<keyword evidence="2" id="KW-1185">Reference proteome</keyword>
<dbReference type="AlphaFoldDB" id="A0A834TCR6"/>
<dbReference type="EMBL" id="JAAIUW010000008">
    <property type="protein sequence ID" value="KAF7819405.1"/>
    <property type="molecule type" value="Genomic_DNA"/>
</dbReference>
<sequence length="41" mass="4794">MGHLRLAGMILPKEKEKHRFARIYSYRRTSKDIGAEADESM</sequence>